<evidence type="ECO:0000256" key="11">
    <source>
        <dbReference type="ARBA" id="ARBA00023014"/>
    </source>
</evidence>
<feature type="binding site" evidence="13">
    <location>
        <position position="76"/>
    </location>
    <ligand>
        <name>[4Fe-4S] cluster</name>
        <dbReference type="ChEBI" id="CHEBI:49883"/>
        <note>4Fe-4S-S-AdoMet</note>
    </ligand>
</feature>
<feature type="binding site" evidence="13">
    <location>
        <position position="73"/>
    </location>
    <ligand>
        <name>[4Fe-4S] cluster</name>
        <dbReference type="ChEBI" id="CHEBI:49883"/>
        <note>4Fe-4S-S-AdoMet</note>
    </ligand>
</feature>
<dbReference type="InterPro" id="IPR010722">
    <property type="entry name" value="BATS_dom"/>
</dbReference>
<reference evidence="15" key="1">
    <citation type="submission" date="2020-12" db="EMBL/GenBank/DDBJ databases">
        <title>Taurinivorans muris gen. nov., sp. nov., fundamental and realized metabolic niche of a ubiquitous sulfidogenic bacterium in the murine intestine.</title>
        <authorList>
            <person name="Ye H."/>
            <person name="Hanson B.T."/>
            <person name="Loy A."/>
        </authorList>
    </citation>
    <scope>NUCLEOTIDE SEQUENCE</scope>
    <source>
        <strain evidence="15">LT0009</strain>
    </source>
</reference>
<feature type="binding site" evidence="13">
    <location>
        <position position="69"/>
    </location>
    <ligand>
        <name>[4Fe-4S] cluster</name>
        <dbReference type="ChEBI" id="CHEBI:49883"/>
        <note>4Fe-4S-S-AdoMet</note>
    </ligand>
</feature>
<evidence type="ECO:0000313" key="16">
    <source>
        <dbReference type="Proteomes" id="UP001058120"/>
    </source>
</evidence>
<comment type="catalytic activity">
    <reaction evidence="12 13">
        <text>(4R,5S)-dethiobiotin + (sulfur carrier)-SH + 2 reduced [2Fe-2S]-[ferredoxin] + 2 S-adenosyl-L-methionine = (sulfur carrier)-H + biotin + 2 5'-deoxyadenosine + 2 L-methionine + 2 oxidized [2Fe-2S]-[ferredoxin]</text>
        <dbReference type="Rhea" id="RHEA:22060"/>
        <dbReference type="Rhea" id="RHEA-COMP:10000"/>
        <dbReference type="Rhea" id="RHEA-COMP:10001"/>
        <dbReference type="Rhea" id="RHEA-COMP:14737"/>
        <dbReference type="Rhea" id="RHEA-COMP:14739"/>
        <dbReference type="ChEBI" id="CHEBI:17319"/>
        <dbReference type="ChEBI" id="CHEBI:29917"/>
        <dbReference type="ChEBI" id="CHEBI:33737"/>
        <dbReference type="ChEBI" id="CHEBI:33738"/>
        <dbReference type="ChEBI" id="CHEBI:57586"/>
        <dbReference type="ChEBI" id="CHEBI:57844"/>
        <dbReference type="ChEBI" id="CHEBI:59789"/>
        <dbReference type="ChEBI" id="CHEBI:64428"/>
        <dbReference type="ChEBI" id="CHEBI:149473"/>
        <dbReference type="EC" id="2.8.1.6"/>
    </reaction>
</comment>
<evidence type="ECO:0000256" key="5">
    <source>
        <dbReference type="ARBA" id="ARBA00022679"/>
    </source>
</evidence>
<dbReference type="SFLD" id="SFLDG01060">
    <property type="entry name" value="BATS_domain_containing"/>
    <property type="match status" value="1"/>
</dbReference>
<dbReference type="NCBIfam" id="TIGR00433">
    <property type="entry name" value="bioB"/>
    <property type="match status" value="1"/>
</dbReference>
<dbReference type="InterPro" id="IPR002684">
    <property type="entry name" value="Biotin_synth/BioAB"/>
</dbReference>
<evidence type="ECO:0000313" key="15">
    <source>
        <dbReference type="EMBL" id="UWX05609.1"/>
    </source>
</evidence>
<protein>
    <recommendedName>
        <fullName evidence="3 13">Biotin synthase</fullName>
        <ecNumber evidence="3 13">2.8.1.6</ecNumber>
    </recommendedName>
</protein>
<comment type="similarity">
    <text evidence="2 13">Belongs to the radical SAM superfamily. Biotin synthase family.</text>
</comment>
<dbReference type="Pfam" id="PF04055">
    <property type="entry name" value="Radical_SAM"/>
    <property type="match status" value="1"/>
</dbReference>
<keyword evidence="7 13" id="KW-0001">2Fe-2S</keyword>
<dbReference type="GO" id="GO:0004076">
    <property type="term" value="F:biotin synthase activity"/>
    <property type="evidence" value="ECO:0007669"/>
    <property type="project" value="UniProtKB-EC"/>
</dbReference>
<feature type="binding site" evidence="13">
    <location>
        <position position="275"/>
    </location>
    <ligand>
        <name>[2Fe-2S] cluster</name>
        <dbReference type="ChEBI" id="CHEBI:190135"/>
    </ligand>
</feature>
<dbReference type="SMART" id="SM00729">
    <property type="entry name" value="Elp3"/>
    <property type="match status" value="1"/>
</dbReference>
<comment type="subunit">
    <text evidence="13">Homodimer.</text>
</comment>
<dbReference type="InterPro" id="IPR058240">
    <property type="entry name" value="rSAM_sf"/>
</dbReference>
<evidence type="ECO:0000256" key="8">
    <source>
        <dbReference type="ARBA" id="ARBA00022723"/>
    </source>
</evidence>
<dbReference type="InterPro" id="IPR013785">
    <property type="entry name" value="Aldolase_TIM"/>
</dbReference>
<keyword evidence="11 13" id="KW-0411">Iron-sulfur</keyword>
<evidence type="ECO:0000256" key="10">
    <source>
        <dbReference type="ARBA" id="ARBA00023004"/>
    </source>
</evidence>
<keyword evidence="5 13" id="KW-0808">Transferase</keyword>
<keyword evidence="9 13" id="KW-0093">Biotin biosynthesis</keyword>
<comment type="pathway">
    <text evidence="1 13">Cofactor biosynthesis; biotin biosynthesis; biotin from 7,8-diaminononanoate: step 2/2.</text>
</comment>
<evidence type="ECO:0000256" key="3">
    <source>
        <dbReference type="ARBA" id="ARBA00012236"/>
    </source>
</evidence>
<dbReference type="InterPro" id="IPR024177">
    <property type="entry name" value="Biotin_synthase"/>
</dbReference>
<dbReference type="SMART" id="SM00876">
    <property type="entry name" value="BATS"/>
    <property type="match status" value="1"/>
</dbReference>
<dbReference type="Pfam" id="PF06968">
    <property type="entry name" value="BATS"/>
    <property type="match status" value="1"/>
</dbReference>
<feature type="binding site" evidence="13">
    <location>
        <position position="113"/>
    </location>
    <ligand>
        <name>[2Fe-2S] cluster</name>
        <dbReference type="ChEBI" id="CHEBI:190135"/>
    </ligand>
</feature>
<evidence type="ECO:0000256" key="13">
    <source>
        <dbReference type="HAMAP-Rule" id="MF_01694"/>
    </source>
</evidence>
<organism evidence="15 16">
    <name type="scientific">Taurinivorans muris</name>
    <dbReference type="NCBI Taxonomy" id="2787751"/>
    <lineage>
        <taxon>Bacteria</taxon>
        <taxon>Pseudomonadati</taxon>
        <taxon>Thermodesulfobacteriota</taxon>
        <taxon>Desulfovibrionia</taxon>
        <taxon>Desulfovibrionales</taxon>
        <taxon>Desulfovibrionaceae</taxon>
        <taxon>Taurinivorans</taxon>
    </lineage>
</organism>
<dbReference type="RefSeq" id="WP_334315194.1">
    <property type="nucleotide sequence ID" value="NZ_CP065938.1"/>
</dbReference>
<evidence type="ECO:0000256" key="1">
    <source>
        <dbReference type="ARBA" id="ARBA00004942"/>
    </source>
</evidence>
<comment type="cofactor">
    <cofactor evidence="13">
        <name>[2Fe-2S] cluster</name>
        <dbReference type="ChEBI" id="CHEBI:190135"/>
    </cofactor>
    <text evidence="13">Binds 1 [2Fe-2S] cluster. The cluster is coordinated with 3 cysteines and 1 arginine.</text>
</comment>
<dbReference type="SFLD" id="SFLDS00029">
    <property type="entry name" value="Radical_SAM"/>
    <property type="match status" value="1"/>
</dbReference>
<keyword evidence="8 13" id="KW-0479">Metal-binding</keyword>
<evidence type="ECO:0000259" key="14">
    <source>
        <dbReference type="PROSITE" id="PS51918"/>
    </source>
</evidence>
<comment type="cofactor">
    <cofactor evidence="13">
        <name>[4Fe-4S] cluster</name>
        <dbReference type="ChEBI" id="CHEBI:49883"/>
    </cofactor>
    <text evidence="13">Binds 1 [4Fe-4S] cluster. The cluster is coordinated with 3 cysteines and an exchangeable S-adenosyl-L-methionine.</text>
</comment>
<evidence type="ECO:0000256" key="2">
    <source>
        <dbReference type="ARBA" id="ARBA00010765"/>
    </source>
</evidence>
<keyword evidence="6 13" id="KW-0949">S-adenosyl-L-methionine</keyword>
<dbReference type="EC" id="2.8.1.6" evidence="3 13"/>
<dbReference type="PANTHER" id="PTHR22976:SF2">
    <property type="entry name" value="BIOTIN SYNTHASE, MITOCHONDRIAL"/>
    <property type="match status" value="1"/>
</dbReference>
<evidence type="ECO:0000256" key="7">
    <source>
        <dbReference type="ARBA" id="ARBA00022714"/>
    </source>
</evidence>
<dbReference type="EMBL" id="CP065938">
    <property type="protein sequence ID" value="UWX05609.1"/>
    <property type="molecule type" value="Genomic_DNA"/>
</dbReference>
<evidence type="ECO:0000256" key="12">
    <source>
        <dbReference type="ARBA" id="ARBA00051157"/>
    </source>
</evidence>
<keyword evidence="10 13" id="KW-0408">Iron</keyword>
<dbReference type="PANTHER" id="PTHR22976">
    <property type="entry name" value="BIOTIN SYNTHASE"/>
    <property type="match status" value="1"/>
</dbReference>
<keyword evidence="16" id="KW-1185">Reference proteome</keyword>
<name>A0ABY5Y0A4_9BACT</name>
<dbReference type="Gene3D" id="3.20.20.70">
    <property type="entry name" value="Aldolase class I"/>
    <property type="match status" value="1"/>
</dbReference>
<dbReference type="PIRSF" id="PIRSF001619">
    <property type="entry name" value="Biotin_synth"/>
    <property type="match status" value="1"/>
</dbReference>
<comment type="function">
    <text evidence="13">Catalyzes the conversion of dethiobiotin (DTB) to biotin by the insertion of a sulfur atom into dethiobiotin via a radical-based mechanism.</text>
</comment>
<evidence type="ECO:0000256" key="4">
    <source>
        <dbReference type="ARBA" id="ARBA00022485"/>
    </source>
</evidence>
<dbReference type="Proteomes" id="UP001058120">
    <property type="component" value="Chromosome"/>
</dbReference>
<dbReference type="SUPFAM" id="SSF102114">
    <property type="entry name" value="Radical SAM enzymes"/>
    <property type="match status" value="1"/>
</dbReference>
<dbReference type="CDD" id="cd01335">
    <property type="entry name" value="Radical_SAM"/>
    <property type="match status" value="1"/>
</dbReference>
<sequence>MHASVLSCWAVDGLTQKVLAGNCLSKREILSLARADCGYLAKQANAVRRFFCGDRVDICCIVNAKSGRCSEDCKFCAQSSFYQTGAEEYALLPEDVLVENAKKAEQAKIGRYSLVCSGRSPGGADLQKLASCLKRIKETAKVSCCASLGLLDKDAYLLLKQHGLERVHNNLESSETFFAKVCTTHGFADKLRTIRLAKECGLEVCSGGIWGLGESLEDRIDMAFSLSGLGISSVPVNILFPVQGTPFERNEPLSYDEIVLSLALYRFILPKAYLRLAGGRKLLPDKGRRCFESGANALITGDMLTTQGIGAEEDKTMLKSLGFLVE</sequence>
<feature type="domain" description="Radical SAM core" evidence="14">
    <location>
        <begin position="52"/>
        <end position="280"/>
    </location>
</feature>
<dbReference type="PROSITE" id="PS51918">
    <property type="entry name" value="RADICAL_SAM"/>
    <property type="match status" value="1"/>
</dbReference>
<dbReference type="InterPro" id="IPR007197">
    <property type="entry name" value="rSAM"/>
</dbReference>
<accession>A0ABY5Y0A4</accession>
<feature type="binding site" evidence="13">
    <location>
        <position position="205"/>
    </location>
    <ligand>
        <name>[2Fe-2S] cluster</name>
        <dbReference type="ChEBI" id="CHEBI:190135"/>
    </ligand>
</feature>
<evidence type="ECO:0000256" key="6">
    <source>
        <dbReference type="ARBA" id="ARBA00022691"/>
    </source>
</evidence>
<proteinExistence type="inferred from homology"/>
<dbReference type="SFLD" id="SFLDG01278">
    <property type="entry name" value="biotin_synthase_like"/>
    <property type="match status" value="1"/>
</dbReference>
<dbReference type="InterPro" id="IPR006638">
    <property type="entry name" value="Elp3/MiaA/NifB-like_rSAM"/>
</dbReference>
<feature type="binding site" evidence="13">
    <location>
        <position position="145"/>
    </location>
    <ligand>
        <name>[2Fe-2S] cluster</name>
        <dbReference type="ChEBI" id="CHEBI:190135"/>
    </ligand>
</feature>
<gene>
    <name evidence="13 15" type="primary">bioB</name>
    <name evidence="15" type="ORF">JBF11_09220</name>
</gene>
<keyword evidence="4 13" id="KW-0004">4Fe-4S</keyword>
<dbReference type="HAMAP" id="MF_01694">
    <property type="entry name" value="BioB"/>
    <property type="match status" value="1"/>
</dbReference>
<evidence type="ECO:0000256" key="9">
    <source>
        <dbReference type="ARBA" id="ARBA00022756"/>
    </source>
</evidence>